<feature type="compositionally biased region" description="Basic and acidic residues" evidence="1">
    <location>
        <begin position="271"/>
        <end position="284"/>
    </location>
</feature>
<organism evidence="2 3">
    <name type="scientific">Jimgerdemannia flammicorona</name>
    <dbReference type="NCBI Taxonomy" id="994334"/>
    <lineage>
        <taxon>Eukaryota</taxon>
        <taxon>Fungi</taxon>
        <taxon>Fungi incertae sedis</taxon>
        <taxon>Mucoromycota</taxon>
        <taxon>Mucoromycotina</taxon>
        <taxon>Endogonomycetes</taxon>
        <taxon>Endogonales</taxon>
        <taxon>Endogonaceae</taxon>
        <taxon>Jimgerdemannia</taxon>
    </lineage>
</organism>
<feature type="region of interest" description="Disordered" evidence="1">
    <location>
        <begin position="71"/>
        <end position="119"/>
    </location>
</feature>
<protein>
    <submittedName>
        <fullName evidence="2">Uncharacterized protein</fullName>
    </submittedName>
</protein>
<evidence type="ECO:0000313" key="3">
    <source>
        <dbReference type="Proteomes" id="UP000274822"/>
    </source>
</evidence>
<evidence type="ECO:0000256" key="1">
    <source>
        <dbReference type="SAM" id="MobiDB-lite"/>
    </source>
</evidence>
<accession>A0A433Q629</accession>
<sequence>MHTDNPSPTQQIAWNEELSAFLGKIGLLETRKAFDTELLVLSKRQRDKLLQDLEQLVKNLLTYLEQVSESKEKDKTKRPCGEETVDDATATTNDPSATGTTPGTRHPAKRKRSMTEDDGGRFIDCRSSEVYCPIVCNSLTPSCYPLSNEVDAKYRVEHLNPEQVQIRATNSEHRIDTFIQVKQAEIDASNRAEFLRRKDPSEDDITCARTDAREINRNIQMKFDVVNNEDGPLARSLAHGKAAAAAAAEEEQRGRRGGAGEMRGVSGGTGERLKNLEEHLSVRF</sequence>
<reference evidence="2 3" key="1">
    <citation type="journal article" date="2018" name="New Phytol.">
        <title>Phylogenomics of Endogonaceae and evolution of mycorrhizas within Mucoromycota.</title>
        <authorList>
            <person name="Chang Y."/>
            <person name="Desiro A."/>
            <person name="Na H."/>
            <person name="Sandor L."/>
            <person name="Lipzen A."/>
            <person name="Clum A."/>
            <person name="Barry K."/>
            <person name="Grigoriev I.V."/>
            <person name="Martin F.M."/>
            <person name="Stajich J.E."/>
            <person name="Smith M.E."/>
            <person name="Bonito G."/>
            <person name="Spatafora J.W."/>
        </authorList>
    </citation>
    <scope>NUCLEOTIDE SEQUENCE [LARGE SCALE GENOMIC DNA]</scope>
    <source>
        <strain evidence="2 3">AD002</strain>
    </source>
</reference>
<dbReference type="AlphaFoldDB" id="A0A433Q629"/>
<dbReference type="Proteomes" id="UP000274822">
    <property type="component" value="Unassembled WGS sequence"/>
</dbReference>
<comment type="caution">
    <text evidence="2">The sequence shown here is derived from an EMBL/GenBank/DDBJ whole genome shotgun (WGS) entry which is preliminary data.</text>
</comment>
<name>A0A433Q629_9FUNG</name>
<feature type="compositionally biased region" description="Gly residues" evidence="1">
    <location>
        <begin position="257"/>
        <end position="270"/>
    </location>
</feature>
<keyword evidence="3" id="KW-1185">Reference proteome</keyword>
<feature type="compositionally biased region" description="Polar residues" evidence="1">
    <location>
        <begin position="89"/>
        <end position="103"/>
    </location>
</feature>
<proteinExistence type="predicted"/>
<gene>
    <name evidence="2" type="ORF">BC938DRAFT_472454</name>
</gene>
<feature type="region of interest" description="Disordered" evidence="1">
    <location>
        <begin position="244"/>
        <end position="284"/>
    </location>
</feature>
<dbReference type="EMBL" id="RBNJ01013569">
    <property type="protein sequence ID" value="RUS25226.1"/>
    <property type="molecule type" value="Genomic_DNA"/>
</dbReference>
<evidence type="ECO:0000313" key="2">
    <source>
        <dbReference type="EMBL" id="RUS25226.1"/>
    </source>
</evidence>
<feature type="compositionally biased region" description="Basic and acidic residues" evidence="1">
    <location>
        <begin position="71"/>
        <end position="81"/>
    </location>
</feature>
<feature type="non-terminal residue" evidence="2">
    <location>
        <position position="284"/>
    </location>
</feature>